<evidence type="ECO:0000313" key="7">
    <source>
        <dbReference type="EMBL" id="MEL3971394.1"/>
    </source>
</evidence>
<gene>
    <name evidence="7" type="ORF">AAEO50_03800</name>
</gene>
<proteinExistence type="inferred from homology"/>
<evidence type="ECO:0000313" key="8">
    <source>
        <dbReference type="Proteomes" id="UP001389717"/>
    </source>
</evidence>
<dbReference type="InterPro" id="IPR039369">
    <property type="entry name" value="LacA-like"/>
</dbReference>
<dbReference type="SMART" id="SM01266">
    <property type="entry name" value="Mac"/>
    <property type="match status" value="1"/>
</dbReference>
<evidence type="ECO:0000259" key="6">
    <source>
        <dbReference type="SMART" id="SM01266"/>
    </source>
</evidence>
<dbReference type="Gene3D" id="2.160.10.10">
    <property type="entry name" value="Hexapeptide repeat proteins"/>
    <property type="match status" value="1"/>
</dbReference>
<dbReference type="CDD" id="cd03357">
    <property type="entry name" value="LbH_MAT_GAT"/>
    <property type="match status" value="1"/>
</dbReference>
<evidence type="ECO:0000256" key="1">
    <source>
        <dbReference type="ARBA" id="ARBA00007274"/>
    </source>
</evidence>
<protein>
    <recommendedName>
        <fullName evidence="5">Acetyltransferase</fullName>
        <ecNumber evidence="5">2.3.1.-</ecNumber>
    </recommendedName>
</protein>
<organism evidence="7 8">
    <name type="scientific">Rossellomorea oryzaecorticis</name>
    <dbReference type="NCBI Taxonomy" id="1396505"/>
    <lineage>
        <taxon>Bacteria</taxon>
        <taxon>Bacillati</taxon>
        <taxon>Bacillota</taxon>
        <taxon>Bacilli</taxon>
        <taxon>Bacillales</taxon>
        <taxon>Bacillaceae</taxon>
        <taxon>Rossellomorea</taxon>
    </lineage>
</organism>
<dbReference type="SUPFAM" id="SSF51161">
    <property type="entry name" value="Trimeric LpxA-like enzymes"/>
    <property type="match status" value="1"/>
</dbReference>
<dbReference type="EMBL" id="JBBYAF010000005">
    <property type="protein sequence ID" value="MEL3971394.1"/>
    <property type="molecule type" value="Genomic_DNA"/>
</dbReference>
<dbReference type="GO" id="GO:0016746">
    <property type="term" value="F:acyltransferase activity"/>
    <property type="evidence" value="ECO:0007669"/>
    <property type="project" value="UniProtKB-KW"/>
</dbReference>
<dbReference type="InterPro" id="IPR024688">
    <property type="entry name" value="Mac_dom"/>
</dbReference>
<keyword evidence="8" id="KW-1185">Reference proteome</keyword>
<comment type="similarity">
    <text evidence="1 5">Belongs to the transferase hexapeptide repeat family.</text>
</comment>
<evidence type="ECO:0000256" key="3">
    <source>
        <dbReference type="ARBA" id="ARBA00022737"/>
    </source>
</evidence>
<dbReference type="Pfam" id="PF12464">
    <property type="entry name" value="Mac"/>
    <property type="match status" value="1"/>
</dbReference>
<sequence length="190" mass="21130">MRSEKQKMLEGELYKPWDEELMKDRERARYLVRQFNSTTETEYDKRVELIDQMFGSAGEKAYMEPNFRCDYGYNIHVGDNFFANFDCVILDVCEVSIGDNCMLAPGVHIYTAAHPVNPYERIKGPEYGKAVTIGDNAWIGGGAIINPGVTIGDNVVVASGAVVTKDVPSNVIVGGNPARVIKEIDFNDPN</sequence>
<accession>A0ABU9K5Q4</accession>
<dbReference type="PROSITE" id="PS00101">
    <property type="entry name" value="HEXAPEP_TRANSFERASES"/>
    <property type="match status" value="1"/>
</dbReference>
<name>A0ABU9K5Q4_9BACI</name>
<dbReference type="Proteomes" id="UP001389717">
    <property type="component" value="Unassembled WGS sequence"/>
</dbReference>
<dbReference type="PANTHER" id="PTHR43017:SF1">
    <property type="entry name" value="ACETYLTRANSFERASE YJL218W-RELATED"/>
    <property type="match status" value="1"/>
</dbReference>
<dbReference type="EC" id="2.3.1.-" evidence="5"/>
<dbReference type="InterPro" id="IPR011004">
    <property type="entry name" value="Trimer_LpxA-like_sf"/>
</dbReference>
<dbReference type="InterPro" id="IPR018357">
    <property type="entry name" value="Hexapep_transf_CS"/>
</dbReference>
<comment type="caution">
    <text evidence="7">The sequence shown here is derived from an EMBL/GenBank/DDBJ whole genome shotgun (WGS) entry which is preliminary data.</text>
</comment>
<evidence type="ECO:0000256" key="4">
    <source>
        <dbReference type="ARBA" id="ARBA00023315"/>
    </source>
</evidence>
<dbReference type="Pfam" id="PF00132">
    <property type="entry name" value="Hexapep"/>
    <property type="match status" value="1"/>
</dbReference>
<feature type="domain" description="Maltose/galactoside acetyltransferase" evidence="6">
    <location>
        <begin position="5"/>
        <end position="59"/>
    </location>
</feature>
<keyword evidence="2 5" id="KW-0808">Transferase</keyword>
<evidence type="ECO:0000256" key="2">
    <source>
        <dbReference type="ARBA" id="ARBA00022679"/>
    </source>
</evidence>
<dbReference type="RefSeq" id="WP_341980609.1">
    <property type="nucleotide sequence ID" value="NZ_JBBYAF010000005.1"/>
</dbReference>
<keyword evidence="3" id="KW-0677">Repeat</keyword>
<keyword evidence="4 5" id="KW-0012">Acyltransferase</keyword>
<reference evidence="7 8" key="1">
    <citation type="submission" date="2024-04" db="EMBL/GenBank/DDBJ databases">
        <title>Bacillus oryzaecorticis sp. nov., a moderately halophilic bacterium isolated from rice husks.</title>
        <authorList>
            <person name="Zhu H.-S."/>
        </authorList>
    </citation>
    <scope>NUCLEOTIDE SEQUENCE [LARGE SCALE GENOMIC DNA]</scope>
    <source>
        <strain evidence="7 8">ZC255</strain>
    </source>
</reference>
<dbReference type="PANTHER" id="PTHR43017">
    <property type="entry name" value="GALACTOSIDE O-ACETYLTRANSFERASE"/>
    <property type="match status" value="1"/>
</dbReference>
<evidence type="ECO:0000256" key="5">
    <source>
        <dbReference type="RuleBase" id="RU367021"/>
    </source>
</evidence>
<dbReference type="InterPro" id="IPR001451">
    <property type="entry name" value="Hexapep"/>
</dbReference>